<organism evidence="4">
    <name type="scientific">Picornavirales sp</name>
    <dbReference type="NCBI Taxonomy" id="1955153"/>
    <lineage>
        <taxon>Viruses</taxon>
        <taxon>Riboviria</taxon>
        <taxon>Orthornavirae</taxon>
        <taxon>Pisuviricota</taxon>
        <taxon>Pisoniviricetes</taxon>
        <taxon>Picornavirales</taxon>
    </lineage>
</organism>
<name>A0A514D203_9VIRU</name>
<dbReference type="InterPro" id="IPR029053">
    <property type="entry name" value="Viral_coat"/>
</dbReference>
<accession>A0A514D203</accession>
<reference evidence="4" key="1">
    <citation type="submission" date="2019-05" db="EMBL/GenBank/DDBJ databases">
        <title>Metatranscriptomic reconstruction reveals RNA viruses with the potential to shape carbon cycling in soil.</title>
        <authorList>
            <person name="Starr E.P."/>
            <person name="Nuccio E."/>
            <person name="Pett-Ridge J."/>
            <person name="Banfield J.F."/>
            <person name="Firestone M.K."/>
        </authorList>
    </citation>
    <scope>NUCLEOTIDE SEQUENCE</scope>
    <source>
        <strain evidence="4">H4_Rhizo_44_scaffold_11</strain>
    </source>
</reference>
<proteinExistence type="predicted"/>
<dbReference type="EMBL" id="MN033535">
    <property type="protein sequence ID" value="QDH87657.1"/>
    <property type="molecule type" value="Genomic_RNA"/>
</dbReference>
<dbReference type="SUPFAM" id="SSF88633">
    <property type="entry name" value="Positive stranded ssRNA viruses"/>
    <property type="match status" value="2"/>
</dbReference>
<dbReference type="Pfam" id="PF11492">
    <property type="entry name" value="Dicistro_VP4"/>
    <property type="match status" value="1"/>
</dbReference>
<evidence type="ECO:0000313" key="4">
    <source>
        <dbReference type="EMBL" id="QDH87657.1"/>
    </source>
</evidence>
<gene>
    <name evidence="4" type="ORF">H4Rhizo4411_000001</name>
</gene>
<evidence type="ECO:0000259" key="3">
    <source>
        <dbReference type="Pfam" id="PF11492"/>
    </source>
</evidence>
<keyword evidence="2" id="KW-0946">Virion</keyword>
<protein>
    <recommendedName>
        <fullName evidence="3">Capsid protein VP4 dicistrovirus domain-containing protein</fullName>
    </recommendedName>
</protein>
<feature type="domain" description="Capsid protein VP4 dicistrovirus" evidence="3">
    <location>
        <begin position="358"/>
        <end position="403"/>
    </location>
</feature>
<dbReference type="InterPro" id="IPR033703">
    <property type="entry name" value="Rhv-like"/>
</dbReference>
<sequence length="955" mass="105246">MSDAERGRLMRITWKAGEYVAYKRMLLRTHRTYHDFVHQISPEEQMRLLRELELIVERNGHQNAGDHEVQSGDEPDWEEQYVAARLASHKVKFGCLKRPLTRSECKDIAHDIVGAIKRRRHYYYDVQSGDTTEAPAITIAQNLTFADGEAYAPNNMESMTGPTYDGDTDSAAQLADFLSRPVIINQFTWAESSTTVFQTNFNPWSLYFGDAKIAKKLDNYARIHCKLHLKFVINASPFYYGAMRACYSPLQSPIYTTQPNDQIPYSQRPGVWLEPQSMTTVEMEVPFLNPANWIDTNLLANFDTMGRIDYVQYAKMRSANGVSGSGITITCYAWASNVTTAGPTSALTVQSDEYVENTTVSDTATAIAGVASKLTSVPVIGDFARATEMGARAAAGIAKLFGYSNPPVITDVNPMQPKSFHAMANVDTCVPHDKLAIDSKNEINMSNTVAGTDSEDTLALANLITRESFMIGALWDGSNLPGTLVLSWLVTPVPNFFSVQPNNLFLWYTPLSYFSRMFAQWRGSIHYKLRFIKTKYHRGRVVVSWDPNANIALTSDTETTCYSRIVDLEHEDEVDFIVPYKAINPWLRVGSGIDNAVSNGPTPGYTLDKSTTNGVVTVRVLNVITGPAASPQVDILLFSKAGDDFMMSVPTQLPANTAFYVQSGDTADVVSHEDLSVDEYVCGVTVGECIASLRPLLHRTVFSCSQEVGAYMTGASTWEGAGLKLCTNVFPKYPLPYGFDPRGLSWASTAPARRYNWVNNHPIDWVLNTFVGVRGSTVVQVNVHSESSASSLATGLSIERHFGEWSFATTQQNVNRWTTSPPTVGGSASSVARISAVVNSFAGLPSRALGNRGVTLTNQRTQTAVSAVVPQYNKGRFGLAPANLRTTHSSTDPSYENIRVDTTFRQNTGGALTVPWPTMDVFYAAGVDFNPVFFLSTPRLYLYAPPAANDSFIPA</sequence>
<dbReference type="GO" id="GO:0044423">
    <property type="term" value="C:virion component"/>
    <property type="evidence" value="ECO:0007669"/>
    <property type="project" value="UniProtKB-KW"/>
</dbReference>
<comment type="subcellular location">
    <subcellularLocation>
        <location evidence="1">Virion</location>
    </subcellularLocation>
</comment>
<evidence type="ECO:0000256" key="2">
    <source>
        <dbReference type="ARBA" id="ARBA00022844"/>
    </source>
</evidence>
<dbReference type="InterPro" id="IPR024343">
    <property type="entry name" value="VP4_dicistrovir"/>
</dbReference>
<dbReference type="Gene3D" id="2.60.120.20">
    <property type="match status" value="3"/>
</dbReference>
<dbReference type="CDD" id="cd00205">
    <property type="entry name" value="rhv_like"/>
    <property type="match status" value="2"/>
</dbReference>
<evidence type="ECO:0000256" key="1">
    <source>
        <dbReference type="ARBA" id="ARBA00004328"/>
    </source>
</evidence>